<dbReference type="SMART" id="SM00448">
    <property type="entry name" value="REC"/>
    <property type="match status" value="1"/>
</dbReference>
<evidence type="ECO:0000259" key="11">
    <source>
        <dbReference type="PROSITE" id="PS51755"/>
    </source>
</evidence>
<sequence length="234" mass="26301">MAHEASGINRPRILIVDDEAAIRRFLRTVLDGEEFSLHQAETGHAALAAAAAVRPDLILLDLGLPDLDGVEVIRRIREWSPVPIIVLSVREREDDKVHALDAGADDYLTKPFGIGELLARMRVVLRRSIRQAPEPICRIGGLEVDLPRRRVTVDGAEVQLTPTEYELLRLLAVHAGKVLTHSQILRQIWGIAHLEQPHVLRVNVSNLRRKIEPDPSRPRYLVTEPGVGYRLRVQ</sequence>
<dbReference type="SMART" id="SM00862">
    <property type="entry name" value="Trans_reg_C"/>
    <property type="match status" value="1"/>
</dbReference>
<dbReference type="PROSITE" id="PS50110">
    <property type="entry name" value="RESPONSE_REGULATORY"/>
    <property type="match status" value="1"/>
</dbReference>
<dbReference type="CDD" id="cd00383">
    <property type="entry name" value="trans_reg_C"/>
    <property type="match status" value="1"/>
</dbReference>
<dbReference type="InterPro" id="IPR039420">
    <property type="entry name" value="WalR-like"/>
</dbReference>
<keyword evidence="3 8" id="KW-0597">Phosphoprotein</keyword>
<feature type="DNA-binding region" description="OmpR/PhoB-type" evidence="9">
    <location>
        <begin position="134"/>
        <end position="233"/>
    </location>
</feature>
<dbReference type="Gene3D" id="6.10.250.690">
    <property type="match status" value="1"/>
</dbReference>
<accession>A0A0C1U1H5</accession>
<evidence type="ECO:0000256" key="2">
    <source>
        <dbReference type="ARBA" id="ARBA00022490"/>
    </source>
</evidence>
<evidence type="ECO:0000256" key="1">
    <source>
        <dbReference type="ARBA" id="ARBA00004496"/>
    </source>
</evidence>
<evidence type="ECO:0000256" key="7">
    <source>
        <dbReference type="ARBA" id="ARBA00023163"/>
    </source>
</evidence>
<evidence type="ECO:0000256" key="8">
    <source>
        <dbReference type="PROSITE-ProRule" id="PRU00169"/>
    </source>
</evidence>
<keyword evidence="7" id="KW-0804">Transcription</keyword>
<dbReference type="GO" id="GO:0000987">
    <property type="term" value="F:cis-regulatory region sequence-specific DNA binding"/>
    <property type="evidence" value="ECO:0007669"/>
    <property type="project" value="UniProtKB-ARBA"/>
</dbReference>
<gene>
    <name evidence="12" type="ORF">SE37_02920</name>
</gene>
<dbReference type="AlphaFoldDB" id="A0A0C1U1H5"/>
<feature type="domain" description="Response regulatory" evidence="10">
    <location>
        <begin position="12"/>
        <end position="125"/>
    </location>
</feature>
<feature type="domain" description="OmpR/PhoB-type" evidence="11">
    <location>
        <begin position="134"/>
        <end position="233"/>
    </location>
</feature>
<reference evidence="12 13" key="1">
    <citation type="submission" date="2015-01" db="EMBL/GenBank/DDBJ databases">
        <title>Genome sequence of the anaerobic bacterium Geobacter soli GSS01, a dissimilatory Fe(III) reducer from soil.</title>
        <authorList>
            <person name="Yang G."/>
            <person name="Zhou S."/>
        </authorList>
    </citation>
    <scope>NUCLEOTIDE SEQUENCE [LARGE SCALE GENOMIC DNA]</scope>
    <source>
        <strain evidence="12 13">GSS01</strain>
    </source>
</reference>
<dbReference type="EMBL" id="JXBL01000001">
    <property type="protein sequence ID" value="KIE41650.1"/>
    <property type="molecule type" value="Genomic_DNA"/>
</dbReference>
<dbReference type="SUPFAM" id="SSF52172">
    <property type="entry name" value="CheY-like"/>
    <property type="match status" value="1"/>
</dbReference>
<evidence type="ECO:0000259" key="10">
    <source>
        <dbReference type="PROSITE" id="PS50110"/>
    </source>
</evidence>
<keyword evidence="2" id="KW-0963">Cytoplasm</keyword>
<keyword evidence="5" id="KW-0805">Transcription regulation</keyword>
<dbReference type="GO" id="GO:0032993">
    <property type="term" value="C:protein-DNA complex"/>
    <property type="evidence" value="ECO:0007669"/>
    <property type="project" value="TreeGrafter"/>
</dbReference>
<dbReference type="InterPro" id="IPR011006">
    <property type="entry name" value="CheY-like_superfamily"/>
</dbReference>
<dbReference type="GO" id="GO:0000156">
    <property type="term" value="F:phosphorelay response regulator activity"/>
    <property type="evidence" value="ECO:0007669"/>
    <property type="project" value="TreeGrafter"/>
</dbReference>
<dbReference type="Pfam" id="PF00072">
    <property type="entry name" value="Response_reg"/>
    <property type="match status" value="1"/>
</dbReference>
<dbReference type="GO" id="GO:0005829">
    <property type="term" value="C:cytosol"/>
    <property type="evidence" value="ECO:0007669"/>
    <property type="project" value="TreeGrafter"/>
</dbReference>
<evidence type="ECO:0000256" key="3">
    <source>
        <dbReference type="ARBA" id="ARBA00022553"/>
    </source>
</evidence>
<keyword evidence="4" id="KW-0902">Two-component regulatory system</keyword>
<organism evidence="12 13">
    <name type="scientific">Geobacter soli</name>
    <dbReference type="NCBI Taxonomy" id="1510391"/>
    <lineage>
        <taxon>Bacteria</taxon>
        <taxon>Pseudomonadati</taxon>
        <taxon>Thermodesulfobacteriota</taxon>
        <taxon>Desulfuromonadia</taxon>
        <taxon>Geobacterales</taxon>
        <taxon>Geobacteraceae</taxon>
        <taxon>Geobacter</taxon>
    </lineage>
</organism>
<keyword evidence="13" id="KW-1185">Reference proteome</keyword>
<dbReference type="PANTHER" id="PTHR48111">
    <property type="entry name" value="REGULATOR OF RPOS"/>
    <property type="match status" value="1"/>
</dbReference>
<dbReference type="FunFam" id="1.10.10.10:FF:000210">
    <property type="entry name" value="Winged-helix transcriptional response regulator KdpE"/>
    <property type="match status" value="1"/>
</dbReference>
<dbReference type="Gene3D" id="3.40.50.2300">
    <property type="match status" value="1"/>
</dbReference>
<evidence type="ECO:0000256" key="4">
    <source>
        <dbReference type="ARBA" id="ARBA00023012"/>
    </source>
</evidence>
<dbReference type="GO" id="GO:0042802">
    <property type="term" value="F:identical protein binding"/>
    <property type="evidence" value="ECO:0007669"/>
    <property type="project" value="UniProtKB-ARBA"/>
</dbReference>
<evidence type="ECO:0000313" key="13">
    <source>
        <dbReference type="Proteomes" id="UP000031433"/>
    </source>
</evidence>
<dbReference type="FunFam" id="3.40.50.2300:FF:000021">
    <property type="entry name" value="Two-component system response regulator KdpE"/>
    <property type="match status" value="1"/>
</dbReference>
<comment type="subcellular location">
    <subcellularLocation>
        <location evidence="1">Cytoplasm</location>
    </subcellularLocation>
</comment>
<dbReference type="Proteomes" id="UP000031433">
    <property type="component" value="Unassembled WGS sequence"/>
</dbReference>
<dbReference type="GO" id="GO:0045893">
    <property type="term" value="P:positive regulation of DNA-templated transcription"/>
    <property type="evidence" value="ECO:0007669"/>
    <property type="project" value="UniProtKB-ARBA"/>
</dbReference>
<dbReference type="Pfam" id="PF00486">
    <property type="entry name" value="Trans_reg_C"/>
    <property type="match status" value="1"/>
</dbReference>
<dbReference type="PANTHER" id="PTHR48111:SF50">
    <property type="entry name" value="KDP OPERON TRANSCRIPTIONAL REGULATORY PROTEIN KDPE"/>
    <property type="match status" value="1"/>
</dbReference>
<evidence type="ECO:0000313" key="12">
    <source>
        <dbReference type="EMBL" id="KIE41650.1"/>
    </source>
</evidence>
<proteinExistence type="predicted"/>
<evidence type="ECO:0000256" key="6">
    <source>
        <dbReference type="ARBA" id="ARBA00023125"/>
    </source>
</evidence>
<dbReference type="InterPro" id="IPR001867">
    <property type="entry name" value="OmpR/PhoB-type_DNA-bd"/>
</dbReference>
<evidence type="ECO:0000256" key="5">
    <source>
        <dbReference type="ARBA" id="ARBA00023015"/>
    </source>
</evidence>
<dbReference type="InterPro" id="IPR036388">
    <property type="entry name" value="WH-like_DNA-bd_sf"/>
</dbReference>
<evidence type="ECO:0000256" key="9">
    <source>
        <dbReference type="PROSITE-ProRule" id="PRU01091"/>
    </source>
</evidence>
<protein>
    <submittedName>
        <fullName evidence="12">Fis family transcriptional regulator</fullName>
    </submittedName>
</protein>
<comment type="caution">
    <text evidence="12">The sequence shown here is derived from an EMBL/GenBank/DDBJ whole genome shotgun (WGS) entry which is preliminary data.</text>
</comment>
<keyword evidence="6 9" id="KW-0238">DNA-binding</keyword>
<feature type="modified residue" description="4-aspartylphosphate" evidence="8">
    <location>
        <position position="61"/>
    </location>
</feature>
<dbReference type="Gene3D" id="1.10.10.10">
    <property type="entry name" value="Winged helix-like DNA-binding domain superfamily/Winged helix DNA-binding domain"/>
    <property type="match status" value="1"/>
</dbReference>
<dbReference type="RefSeq" id="WP_039643476.1">
    <property type="nucleotide sequence ID" value="NZ_JXBL01000001.1"/>
</dbReference>
<name>A0A0C1U1H5_9BACT</name>
<dbReference type="PROSITE" id="PS51755">
    <property type="entry name" value="OMPR_PHOB"/>
    <property type="match status" value="1"/>
</dbReference>
<dbReference type="InterPro" id="IPR001789">
    <property type="entry name" value="Sig_transdc_resp-reg_receiver"/>
</dbReference>